<keyword evidence="3" id="KW-1185">Reference proteome</keyword>
<dbReference type="RefSeq" id="WP_086272786.1">
    <property type="nucleotide sequence ID" value="NZ_CP132380.1"/>
</dbReference>
<evidence type="ECO:0000313" key="3">
    <source>
        <dbReference type="Proteomes" id="UP000194800"/>
    </source>
</evidence>
<dbReference type="EMBL" id="NART01000058">
    <property type="protein sequence ID" value="OTQ08987.1"/>
    <property type="molecule type" value="Genomic_DNA"/>
</dbReference>
<evidence type="ECO:0000313" key="2">
    <source>
        <dbReference type="EMBL" id="OTQ08987.1"/>
    </source>
</evidence>
<dbReference type="AlphaFoldDB" id="A0A242NEA7"/>
<dbReference type="Proteomes" id="UP000194977">
    <property type="component" value="Unassembled WGS sequence"/>
</dbReference>
<proteinExistence type="predicted"/>
<gene>
    <name evidence="2" type="ORF">B6C91_10650</name>
    <name evidence="1" type="ORF">B6D08_12675</name>
</gene>
<organism evidence="1 4">
    <name type="scientific">Gilliamella apicola</name>
    <dbReference type="NCBI Taxonomy" id="1196095"/>
    <lineage>
        <taxon>Bacteria</taxon>
        <taxon>Pseudomonadati</taxon>
        <taxon>Pseudomonadota</taxon>
        <taxon>Gammaproteobacteria</taxon>
        <taxon>Orbales</taxon>
        <taxon>Orbaceae</taxon>
        <taxon>Gilliamella</taxon>
    </lineage>
</organism>
<reference evidence="3 4" key="1">
    <citation type="submission" date="2017-03" db="EMBL/GenBank/DDBJ databases">
        <title>Comparative genomics of honeybee gut symbionts reveal geographically distinct and subgroup specific antibiotic resistance.</title>
        <authorList>
            <person name="Ludvigsen J."/>
            <person name="Porcellato D."/>
            <person name="Labee-Lund T.M."/>
            <person name="Amdam G.V."/>
            <person name="Rudi K."/>
        </authorList>
    </citation>
    <scope>NUCLEOTIDE SEQUENCE [LARGE SCALE GENOMIC DNA]</scope>
    <source>
        <strain evidence="1 4">A-7-12</strain>
        <strain evidence="2 3">A-9-12</strain>
    </source>
</reference>
<sequence length="161" mass="18893">MYAYPQIIVNTYIKIGDDFINIFDFNGHIDKRDYIEGSIELLIYGKKLIDRSVWDYIVDLWCYLSDGLSVVYDGEEFKTTYPDQPIEVKFKPIQSNHNILVSVKIGSEEKKIIVDKKAFLSAMLDHAKQFFERLDIIAPKVIHDCTYHINLLKKIDLNRRD</sequence>
<evidence type="ECO:0000313" key="1">
    <source>
        <dbReference type="EMBL" id="OTP98038.1"/>
    </source>
</evidence>
<comment type="caution">
    <text evidence="1">The sequence shown here is derived from an EMBL/GenBank/DDBJ whole genome shotgun (WGS) entry which is preliminary data.</text>
</comment>
<protein>
    <submittedName>
        <fullName evidence="1">Uncharacterized protein</fullName>
    </submittedName>
</protein>
<dbReference type="Proteomes" id="UP000194800">
    <property type="component" value="Unassembled WGS sequence"/>
</dbReference>
<dbReference type="EMBL" id="NARP01000042">
    <property type="protein sequence ID" value="OTP98038.1"/>
    <property type="molecule type" value="Genomic_DNA"/>
</dbReference>
<dbReference type="OrthoDB" id="2088102at2"/>
<evidence type="ECO:0000313" key="4">
    <source>
        <dbReference type="Proteomes" id="UP000194977"/>
    </source>
</evidence>
<name>A0A242NEA7_9GAMM</name>
<accession>A0A242NEA7</accession>